<feature type="transmembrane region" description="Helical" evidence="6">
    <location>
        <begin position="104"/>
        <end position="122"/>
    </location>
</feature>
<name>A0A6C2C4T0_9LACO</name>
<feature type="transmembrane region" description="Helical" evidence="6">
    <location>
        <begin position="394"/>
        <end position="417"/>
    </location>
</feature>
<feature type="transmembrane region" description="Helical" evidence="6">
    <location>
        <begin position="356"/>
        <end position="373"/>
    </location>
</feature>
<dbReference type="Gene3D" id="1.20.1250.20">
    <property type="entry name" value="MFS general substrate transporter like domains"/>
    <property type="match status" value="1"/>
</dbReference>
<sequence>MEEAKISKRVLGAIIATGIMSFSGVLVETAMNVTFPTLMREFGVSIDLVQWMTTIYLLMVAIVVPLSSWFKKNIKMRTLFLLAISFFILGVVTDAIAMNFPVLLLGRLIQGIGVGIALPLMFNIILEQVPKAKLGVMMGIGTLITSIAPAIGPTFGGVMVTSLGWRFIFIILLPFLLVAMALGLKTIDQKSALIPSRFNGLNLIFIMLMFIGLILASSNIIQIGQKPLLFWLPLVIGIIGVIGFFYLNQRANPLVDVRVLKNLNFAGHAISFAILQSMVLGLSFVLPNYIQLVDGGSATKAGLIVLPGSILGAIFSPLGGRILDRFGARRPLLFGATLLVLSLTLFSVFGQRLNPLTILMINLIFMVGFGLSLGNVMTSGLNQINASQKADGNALLTTIQQFAGALGTAIPAAIVAIAQASQGLTESRSTAIGSQHVLIMFAILAVVHFIILFKVVKTQD</sequence>
<comment type="caution">
    <text evidence="8">The sequence shown here is derived from an EMBL/GenBank/DDBJ whole genome shotgun (WGS) entry which is preliminary data.</text>
</comment>
<keyword evidence="5 6" id="KW-0472">Membrane</keyword>
<dbReference type="Proteomes" id="UP000371977">
    <property type="component" value="Unassembled WGS sequence"/>
</dbReference>
<dbReference type="GO" id="GO:0022857">
    <property type="term" value="F:transmembrane transporter activity"/>
    <property type="evidence" value="ECO:0007669"/>
    <property type="project" value="InterPro"/>
</dbReference>
<gene>
    <name evidence="8" type="ORF">ESZ50_06945</name>
</gene>
<feature type="transmembrane region" description="Helical" evidence="6">
    <location>
        <begin position="228"/>
        <end position="248"/>
    </location>
</feature>
<organism evidence="8 9">
    <name type="scientific">Weissella muntiaci</name>
    <dbReference type="NCBI Taxonomy" id="2508881"/>
    <lineage>
        <taxon>Bacteria</taxon>
        <taxon>Bacillati</taxon>
        <taxon>Bacillota</taxon>
        <taxon>Bacilli</taxon>
        <taxon>Lactobacillales</taxon>
        <taxon>Lactobacillaceae</taxon>
        <taxon>Weissella</taxon>
    </lineage>
</organism>
<feature type="transmembrane region" description="Helical" evidence="6">
    <location>
        <begin position="79"/>
        <end position="98"/>
    </location>
</feature>
<dbReference type="EMBL" id="SDGZ01000015">
    <property type="protein sequence ID" value="TYC48981.1"/>
    <property type="molecule type" value="Genomic_DNA"/>
</dbReference>
<accession>A0A6C2C4T0</accession>
<dbReference type="PANTHER" id="PTHR42718">
    <property type="entry name" value="MAJOR FACILITATOR SUPERFAMILY MULTIDRUG TRANSPORTER MFSC"/>
    <property type="match status" value="1"/>
</dbReference>
<dbReference type="InterPro" id="IPR011701">
    <property type="entry name" value="MFS"/>
</dbReference>
<comment type="subcellular location">
    <subcellularLocation>
        <location evidence="1">Cell membrane</location>
        <topology evidence="1">Multi-pass membrane protein</topology>
    </subcellularLocation>
</comment>
<dbReference type="Pfam" id="PF07690">
    <property type="entry name" value="MFS_1"/>
    <property type="match status" value="1"/>
</dbReference>
<feature type="transmembrane region" description="Helical" evidence="6">
    <location>
        <begin position="51"/>
        <end position="70"/>
    </location>
</feature>
<keyword evidence="3 6" id="KW-0812">Transmembrane</keyword>
<evidence type="ECO:0000256" key="5">
    <source>
        <dbReference type="ARBA" id="ARBA00023136"/>
    </source>
</evidence>
<dbReference type="AlphaFoldDB" id="A0A6C2C4T0"/>
<feature type="transmembrane region" description="Helical" evidence="6">
    <location>
        <begin position="134"/>
        <end position="151"/>
    </location>
</feature>
<dbReference type="PRINTS" id="PR01036">
    <property type="entry name" value="TCRTETB"/>
</dbReference>
<feature type="domain" description="Major facilitator superfamily (MFS) profile" evidence="7">
    <location>
        <begin position="9"/>
        <end position="460"/>
    </location>
</feature>
<evidence type="ECO:0000256" key="4">
    <source>
        <dbReference type="ARBA" id="ARBA00022989"/>
    </source>
</evidence>
<protein>
    <submittedName>
        <fullName evidence="8">MFS transporter</fullName>
    </submittedName>
</protein>
<evidence type="ECO:0000256" key="1">
    <source>
        <dbReference type="ARBA" id="ARBA00004651"/>
    </source>
</evidence>
<feature type="transmembrane region" description="Helical" evidence="6">
    <location>
        <begin position="163"/>
        <end position="182"/>
    </location>
</feature>
<evidence type="ECO:0000256" key="2">
    <source>
        <dbReference type="ARBA" id="ARBA00022448"/>
    </source>
</evidence>
<keyword evidence="4 6" id="KW-1133">Transmembrane helix</keyword>
<dbReference type="Gene3D" id="1.20.1720.10">
    <property type="entry name" value="Multidrug resistance protein D"/>
    <property type="match status" value="1"/>
</dbReference>
<dbReference type="PROSITE" id="PS50850">
    <property type="entry name" value="MFS"/>
    <property type="match status" value="1"/>
</dbReference>
<feature type="transmembrane region" description="Helical" evidence="6">
    <location>
        <begin position="332"/>
        <end position="350"/>
    </location>
</feature>
<dbReference type="OrthoDB" id="9816041at2"/>
<keyword evidence="2" id="KW-0813">Transport</keyword>
<dbReference type="SUPFAM" id="SSF103473">
    <property type="entry name" value="MFS general substrate transporter"/>
    <property type="match status" value="1"/>
</dbReference>
<feature type="transmembrane region" description="Helical" evidence="6">
    <location>
        <begin position="12"/>
        <end position="31"/>
    </location>
</feature>
<keyword evidence="9" id="KW-1185">Reference proteome</keyword>
<dbReference type="InterPro" id="IPR036259">
    <property type="entry name" value="MFS_trans_sf"/>
</dbReference>
<dbReference type="RefSeq" id="WP_148622843.1">
    <property type="nucleotide sequence ID" value="NZ_SDGZ01000015.1"/>
</dbReference>
<evidence type="ECO:0000313" key="9">
    <source>
        <dbReference type="Proteomes" id="UP000371977"/>
    </source>
</evidence>
<reference evidence="8 9" key="1">
    <citation type="submission" date="2019-01" db="EMBL/GenBank/DDBJ databases">
        <title>Weissella sp. nov., a novel lactic acid bacterium isolated from animal feces.</title>
        <authorList>
            <person name="Wang L.-T."/>
        </authorList>
    </citation>
    <scope>NUCLEOTIDE SEQUENCE [LARGE SCALE GENOMIC DNA]</scope>
    <source>
        <strain evidence="8 9">8H-2</strain>
    </source>
</reference>
<feature type="transmembrane region" description="Helical" evidence="6">
    <location>
        <begin position="203"/>
        <end position="222"/>
    </location>
</feature>
<evidence type="ECO:0000313" key="8">
    <source>
        <dbReference type="EMBL" id="TYC48981.1"/>
    </source>
</evidence>
<feature type="transmembrane region" description="Helical" evidence="6">
    <location>
        <begin position="437"/>
        <end position="456"/>
    </location>
</feature>
<dbReference type="PANTHER" id="PTHR42718:SF9">
    <property type="entry name" value="MAJOR FACILITATOR SUPERFAMILY MULTIDRUG TRANSPORTER MFSC"/>
    <property type="match status" value="1"/>
</dbReference>
<dbReference type="GO" id="GO:0005886">
    <property type="term" value="C:plasma membrane"/>
    <property type="evidence" value="ECO:0007669"/>
    <property type="project" value="UniProtKB-SubCell"/>
</dbReference>
<proteinExistence type="predicted"/>
<feature type="transmembrane region" description="Helical" evidence="6">
    <location>
        <begin position="302"/>
        <end position="320"/>
    </location>
</feature>
<dbReference type="InterPro" id="IPR020846">
    <property type="entry name" value="MFS_dom"/>
</dbReference>
<evidence type="ECO:0000259" key="7">
    <source>
        <dbReference type="PROSITE" id="PS50850"/>
    </source>
</evidence>
<evidence type="ECO:0000256" key="3">
    <source>
        <dbReference type="ARBA" id="ARBA00022692"/>
    </source>
</evidence>
<evidence type="ECO:0000256" key="6">
    <source>
        <dbReference type="SAM" id="Phobius"/>
    </source>
</evidence>
<feature type="transmembrane region" description="Helical" evidence="6">
    <location>
        <begin position="269"/>
        <end position="290"/>
    </location>
</feature>